<proteinExistence type="predicted"/>
<keyword evidence="3" id="KW-1185">Reference proteome</keyword>
<protein>
    <recommendedName>
        <fullName evidence="4">Antitoxin component YwqK of YwqJK toxin-antitoxin module</fullName>
    </recommendedName>
</protein>
<keyword evidence="1" id="KW-0732">Signal</keyword>
<accession>A0A5C6M1V3</accession>
<dbReference type="OrthoDB" id="9785122at2"/>
<feature type="signal peptide" evidence="1">
    <location>
        <begin position="1"/>
        <end position="21"/>
    </location>
</feature>
<organism evidence="2 3">
    <name type="scientific">Chitinophaga pinensis</name>
    <dbReference type="NCBI Taxonomy" id="79329"/>
    <lineage>
        <taxon>Bacteria</taxon>
        <taxon>Pseudomonadati</taxon>
        <taxon>Bacteroidota</taxon>
        <taxon>Chitinophagia</taxon>
        <taxon>Chitinophagales</taxon>
        <taxon>Chitinophagaceae</taxon>
        <taxon>Chitinophaga</taxon>
    </lineage>
</organism>
<reference evidence="2 3" key="1">
    <citation type="submission" date="2019-08" db="EMBL/GenBank/DDBJ databases">
        <title>Whole genome sequencing of chitin degrading bacteria Chitinophaga pinensis YS16.</title>
        <authorList>
            <person name="Singh R.P."/>
            <person name="Manchanda G."/>
            <person name="Maurya I.K."/>
            <person name="Joshi N.K."/>
            <person name="Srivastava A.K."/>
        </authorList>
    </citation>
    <scope>NUCLEOTIDE SEQUENCE [LARGE SCALE GENOMIC DNA]</scope>
    <source>
        <strain evidence="2 3">YS-16</strain>
    </source>
</reference>
<evidence type="ECO:0000313" key="2">
    <source>
        <dbReference type="EMBL" id="TWW01929.1"/>
    </source>
</evidence>
<dbReference type="RefSeq" id="WP_146303395.1">
    <property type="nucleotide sequence ID" value="NZ_VOHS01000002.1"/>
</dbReference>
<dbReference type="Gene3D" id="2.20.110.10">
    <property type="entry name" value="Histone H3 K4-specific methyltransferase SET7/9 N-terminal domain"/>
    <property type="match status" value="2"/>
</dbReference>
<evidence type="ECO:0008006" key="4">
    <source>
        <dbReference type="Google" id="ProtNLM"/>
    </source>
</evidence>
<dbReference type="EMBL" id="VOHS01000002">
    <property type="protein sequence ID" value="TWW01929.1"/>
    <property type="molecule type" value="Genomic_DNA"/>
</dbReference>
<dbReference type="Proteomes" id="UP000318815">
    <property type="component" value="Unassembled WGS sequence"/>
</dbReference>
<sequence length="217" mass="25418">MTIKFFSLTFFIAFISTIVFAQVPSDTNKIDNNGKKTGLWITRWRDTSNISHMEYYIDGKKNGLCKYYNPDGDLVREIEYVNDTLHGLYRKQTPFGTDVSTFIHGKIEGLRIIYDYRKSVMADHMYKNGLANGLSHFYYSNGRQMTESTYINGKENGTRFGYADSNKRELRFATDFVDDIRVERRIYKKGKLVKTEKYDETGETVTELIIEKKRKHK</sequence>
<comment type="caution">
    <text evidence="2">The sequence shown here is derived from an EMBL/GenBank/DDBJ whole genome shotgun (WGS) entry which is preliminary data.</text>
</comment>
<gene>
    <name evidence="2" type="ORF">FEF09_01980</name>
</gene>
<evidence type="ECO:0000313" key="3">
    <source>
        <dbReference type="Proteomes" id="UP000318815"/>
    </source>
</evidence>
<feature type="chain" id="PRO_5022836463" description="Antitoxin component YwqK of YwqJK toxin-antitoxin module" evidence="1">
    <location>
        <begin position="22"/>
        <end position="217"/>
    </location>
</feature>
<dbReference type="AlphaFoldDB" id="A0A5C6M1V3"/>
<name>A0A5C6M1V3_9BACT</name>
<dbReference type="SUPFAM" id="SSF82185">
    <property type="entry name" value="Histone H3 K4-specific methyltransferase SET7/9 N-terminal domain"/>
    <property type="match status" value="2"/>
</dbReference>
<evidence type="ECO:0000256" key="1">
    <source>
        <dbReference type="SAM" id="SignalP"/>
    </source>
</evidence>